<dbReference type="Proteomes" id="UP000314980">
    <property type="component" value="Unassembled WGS sequence"/>
</dbReference>
<dbReference type="GeneTree" id="ENSGT00950000182805"/>
<evidence type="ECO:0000256" key="4">
    <source>
        <dbReference type="ARBA" id="ARBA00012058"/>
    </source>
</evidence>
<dbReference type="SMART" id="SM01193">
    <property type="entry name" value="Enolase_N"/>
    <property type="match status" value="1"/>
</dbReference>
<keyword evidence="7" id="KW-0456">Lyase</keyword>
<dbReference type="PROSITE" id="PS00164">
    <property type="entry name" value="ENOLASE"/>
    <property type="match status" value="1"/>
</dbReference>
<dbReference type="GO" id="GO:0004634">
    <property type="term" value="F:phosphopyruvate hydratase activity"/>
    <property type="evidence" value="ECO:0007669"/>
    <property type="project" value="UniProtKB-EC"/>
</dbReference>
<keyword evidence="6" id="KW-0324">Glycolysis</keyword>
<dbReference type="SMART" id="SM01192">
    <property type="entry name" value="Enolase_C"/>
    <property type="match status" value="1"/>
</dbReference>
<dbReference type="GO" id="GO:0006096">
    <property type="term" value="P:glycolytic process"/>
    <property type="evidence" value="ECO:0007669"/>
    <property type="project" value="UniProtKB-UniPathway"/>
</dbReference>
<dbReference type="PANTHER" id="PTHR11902">
    <property type="entry name" value="ENOLASE"/>
    <property type="match status" value="1"/>
</dbReference>
<sequence length="315" mass="34413">MSIVNIVAREILDSRGNPTVEVDLHTAKGLFRAAVPSGASTGIYEALELRDGDKTRYKGKGVTKAVSHINDTLGPALVQSGINVLEQEKLDNMMIEMDGTDNKSLELIKTAIEKAGFTDKVVIGMDVAASEFFIEGKYDLDFKSPPNAARNISAEELASIYQGFINNYPVVSIEDPFDQDDWPAWSQFTASVGIQVVGDDLTVTNPRRIQRAVEEKACNCLLLKVNQIGSVTEAIKACKLAQENGWGVMVSHRSGETEDTFIADLVVGLCTGQIKTGAPCRSERLAKYNQLMRIEEELGDQARFAGHNFRNPSAL</sequence>
<evidence type="ECO:0000256" key="5">
    <source>
        <dbReference type="ARBA" id="ARBA00022842"/>
    </source>
</evidence>
<organism evidence="11 12">
    <name type="scientific">Lates calcarifer</name>
    <name type="common">Barramundi</name>
    <name type="synonym">Holocentrus calcarifer</name>
    <dbReference type="NCBI Taxonomy" id="8187"/>
    <lineage>
        <taxon>Eukaryota</taxon>
        <taxon>Metazoa</taxon>
        <taxon>Chordata</taxon>
        <taxon>Craniata</taxon>
        <taxon>Vertebrata</taxon>
        <taxon>Euteleostomi</taxon>
        <taxon>Actinopterygii</taxon>
        <taxon>Neopterygii</taxon>
        <taxon>Teleostei</taxon>
        <taxon>Neoteleostei</taxon>
        <taxon>Acanthomorphata</taxon>
        <taxon>Carangaria</taxon>
        <taxon>Carangaria incertae sedis</taxon>
        <taxon>Centropomidae</taxon>
        <taxon>Lates</taxon>
    </lineage>
</organism>
<evidence type="ECO:0000256" key="3">
    <source>
        <dbReference type="ARBA" id="ARBA00009604"/>
    </source>
</evidence>
<reference evidence="12" key="1">
    <citation type="submission" date="2015-09" db="EMBL/GenBank/DDBJ databases">
        <authorList>
            <person name="Sai Rama Sridatta P."/>
        </authorList>
    </citation>
    <scope>NUCLEOTIDE SEQUENCE [LARGE SCALE GENOMIC DNA]</scope>
</reference>
<reference evidence="11" key="2">
    <citation type="submission" date="2025-08" db="UniProtKB">
        <authorList>
            <consortium name="Ensembl"/>
        </authorList>
    </citation>
    <scope>IDENTIFICATION</scope>
</reference>
<dbReference type="Gene3D" id="3.20.20.120">
    <property type="entry name" value="Enolase-like C-terminal domain"/>
    <property type="match status" value="1"/>
</dbReference>
<comment type="cofactor">
    <cofactor evidence="1">
        <name>Mg(2+)</name>
        <dbReference type="ChEBI" id="CHEBI:18420"/>
    </cofactor>
</comment>
<dbReference type="AlphaFoldDB" id="A0A4W6CAQ0"/>
<protein>
    <recommendedName>
        <fullName evidence="4">phosphopyruvate hydratase</fullName>
        <ecNumber evidence="4">4.2.1.11</ecNumber>
    </recommendedName>
    <alternativeName>
        <fullName evidence="8">2-phospho-D-glycerate hydro-lyase</fullName>
    </alternativeName>
</protein>
<proteinExistence type="inferred from homology"/>
<dbReference type="InterPro" id="IPR020810">
    <property type="entry name" value="Enolase_C"/>
</dbReference>
<gene>
    <name evidence="11" type="primary">ENO2</name>
</gene>
<dbReference type="InterPro" id="IPR036849">
    <property type="entry name" value="Enolase-like_C_sf"/>
</dbReference>
<evidence type="ECO:0000313" key="12">
    <source>
        <dbReference type="Proteomes" id="UP000314980"/>
    </source>
</evidence>
<dbReference type="InterPro" id="IPR029017">
    <property type="entry name" value="Enolase-like_N"/>
</dbReference>
<dbReference type="PANTHER" id="PTHR11902:SF10">
    <property type="entry name" value="GAMMA-ENOLASE"/>
    <property type="match status" value="1"/>
</dbReference>
<evidence type="ECO:0000256" key="2">
    <source>
        <dbReference type="ARBA" id="ARBA00005031"/>
    </source>
</evidence>
<evidence type="ECO:0000259" key="9">
    <source>
        <dbReference type="SMART" id="SM01192"/>
    </source>
</evidence>
<evidence type="ECO:0000256" key="1">
    <source>
        <dbReference type="ARBA" id="ARBA00001946"/>
    </source>
</evidence>
<evidence type="ECO:0000256" key="6">
    <source>
        <dbReference type="ARBA" id="ARBA00023152"/>
    </source>
</evidence>
<evidence type="ECO:0000313" key="11">
    <source>
        <dbReference type="Ensembl" id="ENSLCAP00010011040.1"/>
    </source>
</evidence>
<feature type="domain" description="Enolase C-terminal TIM barrel" evidence="9">
    <location>
        <begin position="76"/>
        <end position="312"/>
    </location>
</feature>
<dbReference type="InterPro" id="IPR000941">
    <property type="entry name" value="Enolase"/>
</dbReference>
<feature type="domain" description="Enolase N-terminal" evidence="10">
    <location>
        <begin position="3"/>
        <end position="112"/>
    </location>
</feature>
<evidence type="ECO:0000256" key="7">
    <source>
        <dbReference type="ARBA" id="ARBA00023239"/>
    </source>
</evidence>
<dbReference type="GO" id="GO:0000015">
    <property type="term" value="C:phosphopyruvate hydratase complex"/>
    <property type="evidence" value="ECO:0007669"/>
    <property type="project" value="InterPro"/>
</dbReference>
<dbReference type="Pfam" id="PF00113">
    <property type="entry name" value="Enolase_C"/>
    <property type="match status" value="1"/>
</dbReference>
<dbReference type="SUPFAM" id="SSF51604">
    <property type="entry name" value="Enolase C-terminal domain-like"/>
    <property type="match status" value="1"/>
</dbReference>
<comment type="pathway">
    <text evidence="2">Carbohydrate degradation; glycolysis; pyruvate from D-glyceraldehyde 3-phosphate: step 4/5.</text>
</comment>
<reference evidence="11" key="3">
    <citation type="submission" date="2025-09" db="UniProtKB">
        <authorList>
            <consortium name="Ensembl"/>
        </authorList>
    </citation>
    <scope>IDENTIFICATION</scope>
</reference>
<dbReference type="CDD" id="cd03313">
    <property type="entry name" value="enolase"/>
    <property type="match status" value="1"/>
</dbReference>
<evidence type="ECO:0000259" key="10">
    <source>
        <dbReference type="SMART" id="SM01193"/>
    </source>
</evidence>
<dbReference type="Ensembl" id="ENSLCAT00010011277.1">
    <property type="protein sequence ID" value="ENSLCAP00010011040.1"/>
    <property type="gene ID" value="ENSLCAG00010005210.1"/>
</dbReference>
<evidence type="ECO:0000256" key="8">
    <source>
        <dbReference type="ARBA" id="ARBA00031125"/>
    </source>
</evidence>
<accession>A0A4W6CAQ0</accession>
<dbReference type="UniPathway" id="UPA00109">
    <property type="reaction ID" value="UER00187"/>
</dbReference>
<dbReference type="InterPro" id="IPR020811">
    <property type="entry name" value="Enolase_N"/>
</dbReference>
<dbReference type="SUPFAM" id="SSF54826">
    <property type="entry name" value="Enolase N-terminal domain-like"/>
    <property type="match status" value="1"/>
</dbReference>
<name>A0A4W6CAQ0_LATCA</name>
<dbReference type="InterPro" id="IPR020809">
    <property type="entry name" value="Enolase_CS"/>
</dbReference>
<keyword evidence="12" id="KW-1185">Reference proteome</keyword>
<comment type="similarity">
    <text evidence="3">Belongs to the enolase family.</text>
</comment>
<keyword evidence="5" id="KW-0460">Magnesium</keyword>
<dbReference type="EC" id="4.2.1.11" evidence="4"/>
<dbReference type="GO" id="GO:0000287">
    <property type="term" value="F:magnesium ion binding"/>
    <property type="evidence" value="ECO:0007669"/>
    <property type="project" value="InterPro"/>
</dbReference>